<dbReference type="EMBL" id="FUYE01000012">
    <property type="protein sequence ID" value="SKB01877.1"/>
    <property type="molecule type" value="Genomic_DNA"/>
</dbReference>
<keyword evidence="3" id="KW-1185">Reference proteome</keyword>
<accession>A0A1T4YJ59</accession>
<dbReference type="RefSeq" id="WP_078814682.1">
    <property type="nucleotide sequence ID" value="NZ_FUYE01000012.1"/>
</dbReference>
<dbReference type="InterPro" id="IPR011044">
    <property type="entry name" value="Quino_amine_DH_bsu"/>
</dbReference>
<dbReference type="AlphaFoldDB" id="A0A1T4YJ59"/>
<keyword evidence="1" id="KW-1133">Transmembrane helix</keyword>
<evidence type="ECO:0000313" key="2">
    <source>
        <dbReference type="EMBL" id="SKB01877.1"/>
    </source>
</evidence>
<dbReference type="OrthoDB" id="190702at2"/>
<feature type="transmembrane region" description="Helical" evidence="1">
    <location>
        <begin position="12"/>
        <end position="32"/>
    </location>
</feature>
<evidence type="ECO:0000313" key="3">
    <source>
        <dbReference type="Proteomes" id="UP000190774"/>
    </source>
</evidence>
<protein>
    <recommendedName>
        <fullName evidence="4">WD40 repeat domain-containing protein</fullName>
    </recommendedName>
</protein>
<proteinExistence type="predicted"/>
<evidence type="ECO:0000256" key="1">
    <source>
        <dbReference type="SAM" id="Phobius"/>
    </source>
</evidence>
<organism evidence="2 3">
    <name type="scientific">Prosthecobacter debontii</name>
    <dbReference type="NCBI Taxonomy" id="48467"/>
    <lineage>
        <taxon>Bacteria</taxon>
        <taxon>Pseudomonadati</taxon>
        <taxon>Verrucomicrobiota</taxon>
        <taxon>Verrucomicrobiia</taxon>
        <taxon>Verrucomicrobiales</taxon>
        <taxon>Verrucomicrobiaceae</taxon>
        <taxon>Prosthecobacter</taxon>
    </lineage>
</organism>
<dbReference type="SUPFAM" id="SSF50969">
    <property type="entry name" value="YVTN repeat-like/Quinoprotein amine dehydrogenase"/>
    <property type="match status" value="1"/>
</dbReference>
<sequence length="424" mass="47136">MNWGLIKQFPKYALALGLLVFSTLFFGLWWVLRSGPQAPPAASQTVSIAEIKDKMGGLFLAGNDLYDVVSGKLVAKDWLEGGAPPNLIYDSETENLFCVMADGVIGYGLDGKRREGLQTGGPTIFTEKLKLAYYVKEKDIWQAEVDFKNWKLLNHRKVTSMGIFNERFFAENAFMASEKTLLIRNMNQVLRINVETGEVKPSQVSVMEIAKRRSPDTKLLLGLEGNDFFIYDLDTDTTKTVPVGRKAISDFLWLDNNRCALLFPQKGLAIFDRKTGKISEPKSLAVPCYKFGAASADGQGVLCFNHQNGAAVNIATGQSEVLSPSAQGITWMEDGTYLYTCHMQDSELRGTWVKKIGQEPQRGTSESYLMTKSGEALVIFIPEIRVATFFTRDGLCKLEQASLSVITHAMIPVSLVAVRIRREL</sequence>
<dbReference type="STRING" id="48467.SAMN02745166_03492"/>
<evidence type="ECO:0008006" key="4">
    <source>
        <dbReference type="Google" id="ProtNLM"/>
    </source>
</evidence>
<gene>
    <name evidence="2" type="ORF">SAMN02745166_03492</name>
</gene>
<name>A0A1T4YJ59_9BACT</name>
<reference evidence="3" key="1">
    <citation type="submission" date="2017-02" db="EMBL/GenBank/DDBJ databases">
        <authorList>
            <person name="Varghese N."/>
            <person name="Submissions S."/>
        </authorList>
    </citation>
    <scope>NUCLEOTIDE SEQUENCE [LARGE SCALE GENOMIC DNA]</scope>
    <source>
        <strain evidence="3">ATCC 700200</strain>
    </source>
</reference>
<dbReference type="Proteomes" id="UP000190774">
    <property type="component" value="Unassembled WGS sequence"/>
</dbReference>
<keyword evidence="1" id="KW-0472">Membrane</keyword>
<keyword evidence="1" id="KW-0812">Transmembrane</keyword>